<dbReference type="EMBL" id="FP929131">
    <property type="protein sequence ID" value="CBX97404.1"/>
    <property type="molecule type" value="Genomic_DNA"/>
</dbReference>
<dbReference type="VEuPathDB" id="FungiDB:LEMA_P105350.1"/>
<evidence type="ECO:0000259" key="8">
    <source>
        <dbReference type="PROSITE" id="PS51263"/>
    </source>
</evidence>
<dbReference type="GO" id="GO:0051016">
    <property type="term" value="P:barbed-end actin filament capping"/>
    <property type="evidence" value="ECO:0007669"/>
    <property type="project" value="TreeGrafter"/>
</dbReference>
<evidence type="ECO:0000256" key="1">
    <source>
        <dbReference type="ARBA" id="ARBA00004245"/>
    </source>
</evidence>
<dbReference type="PROSITE" id="PS51263">
    <property type="entry name" value="ADF_H"/>
    <property type="match status" value="1"/>
</dbReference>
<name>E5A1E0_LEPMJ</name>
<dbReference type="Proteomes" id="UP000002668">
    <property type="component" value="Genome"/>
</dbReference>
<organism evidence="10">
    <name type="scientific">Leptosphaeria maculans (strain JN3 / isolate v23.1.3 / race Av1-4-5-6-7-8)</name>
    <name type="common">Blackleg fungus</name>
    <name type="synonym">Phoma lingam</name>
    <dbReference type="NCBI Taxonomy" id="985895"/>
    <lineage>
        <taxon>Eukaryota</taxon>
        <taxon>Fungi</taxon>
        <taxon>Dikarya</taxon>
        <taxon>Ascomycota</taxon>
        <taxon>Pezizomycotina</taxon>
        <taxon>Dothideomycetes</taxon>
        <taxon>Pleosporomycetidae</taxon>
        <taxon>Pleosporales</taxon>
        <taxon>Pleosporineae</taxon>
        <taxon>Leptosphaeriaceae</taxon>
        <taxon>Plenodomus</taxon>
        <taxon>Plenodomus lingam/Leptosphaeria maculans species complex</taxon>
    </lineage>
</organism>
<evidence type="ECO:0000256" key="4">
    <source>
        <dbReference type="ARBA" id="ARBA00022737"/>
    </source>
</evidence>
<comment type="subunit">
    <text evidence="7">Interacts with G-actin; ADP-actin form.</text>
</comment>
<dbReference type="OrthoDB" id="10006997at2759"/>
<dbReference type="GO" id="GO:0005884">
    <property type="term" value="C:actin filament"/>
    <property type="evidence" value="ECO:0007669"/>
    <property type="project" value="TreeGrafter"/>
</dbReference>
<dbReference type="InterPro" id="IPR002108">
    <property type="entry name" value="ADF-H"/>
</dbReference>
<dbReference type="GO" id="GO:0051015">
    <property type="term" value="F:actin filament binding"/>
    <property type="evidence" value="ECO:0007669"/>
    <property type="project" value="TreeGrafter"/>
</dbReference>
<dbReference type="HOGENOM" id="CLU_790047_0_0_1"/>
<comment type="subcellular location">
    <subcellularLocation>
        <location evidence="1">Cytoplasm</location>
        <location evidence="1">Cytoskeleton</location>
    </subcellularLocation>
</comment>
<evidence type="ECO:0000256" key="2">
    <source>
        <dbReference type="ARBA" id="ARBA00009557"/>
    </source>
</evidence>
<feature type="domain" description="ADF-H" evidence="8">
    <location>
        <begin position="177"/>
        <end position="319"/>
    </location>
</feature>
<keyword evidence="6" id="KW-0206">Cytoskeleton</keyword>
<evidence type="ECO:0000256" key="5">
    <source>
        <dbReference type="ARBA" id="ARBA00023203"/>
    </source>
</evidence>
<dbReference type="STRING" id="985895.E5A1E0"/>
<proteinExistence type="inferred from homology"/>
<keyword evidence="4" id="KW-0677">Repeat</keyword>
<dbReference type="InterPro" id="IPR029006">
    <property type="entry name" value="ADF-H/Gelsolin-like_dom_sf"/>
</dbReference>
<dbReference type="Pfam" id="PF00241">
    <property type="entry name" value="Cofilin_ADF"/>
    <property type="match status" value="1"/>
</dbReference>
<dbReference type="AlphaFoldDB" id="E5A1E0"/>
<reference evidence="10" key="1">
    <citation type="journal article" date="2011" name="Nat. Commun.">
        <title>Effector diversification within compartments of the Leptosphaeria maculans genome affected by Repeat-Induced Point mutations.</title>
        <authorList>
            <person name="Rouxel T."/>
            <person name="Grandaubert J."/>
            <person name="Hane J.K."/>
            <person name="Hoede C."/>
            <person name="van de Wouw A.P."/>
            <person name="Couloux A."/>
            <person name="Dominguez V."/>
            <person name="Anthouard V."/>
            <person name="Bally P."/>
            <person name="Bourras S."/>
            <person name="Cozijnsen A.J."/>
            <person name="Ciuffetti L.M."/>
            <person name="Degrave A."/>
            <person name="Dilmaghani A."/>
            <person name="Duret L."/>
            <person name="Fudal I."/>
            <person name="Goodwin S.B."/>
            <person name="Gout L."/>
            <person name="Glaser N."/>
            <person name="Linglin J."/>
            <person name="Kema G.H.J."/>
            <person name="Lapalu N."/>
            <person name="Lawrence C.B."/>
            <person name="May K."/>
            <person name="Meyer M."/>
            <person name="Ollivier B."/>
            <person name="Poulain J."/>
            <person name="Schoch C.L."/>
            <person name="Simon A."/>
            <person name="Spatafora J.W."/>
            <person name="Stachowiak A."/>
            <person name="Turgeon B.G."/>
            <person name="Tyler B.M."/>
            <person name="Vincent D."/>
            <person name="Weissenbach J."/>
            <person name="Amselem J."/>
            <person name="Quesneville H."/>
            <person name="Oliver R.P."/>
            <person name="Wincker P."/>
            <person name="Balesdent M.-H."/>
            <person name="Howlett B.J."/>
        </authorList>
    </citation>
    <scope>NUCLEOTIDE SEQUENCE [LARGE SCALE GENOMIC DNA]</scope>
    <source>
        <strain evidence="10">JN3 / isolate v23.1.3 / race Av1-4-5-6-7-8</strain>
    </source>
</reference>
<evidence type="ECO:0000256" key="3">
    <source>
        <dbReference type="ARBA" id="ARBA00022490"/>
    </source>
</evidence>
<keyword evidence="3" id="KW-0963">Cytoplasm</keyword>
<evidence type="ECO:0000313" key="9">
    <source>
        <dbReference type="EMBL" id="CBX97404.1"/>
    </source>
</evidence>
<sequence length="351" mass="40488">MEKELSTLELDLTVRNDYDTFLNEESMFALLLSSTGRDLKPTVHIPFSKQRSSFQTNLNALEVHLDPRVASYIFLRRNDTFIAITFVPYLAPETQRRFLLDNRHEFLRQLGERYFAQSLICKEISEVAYARTWEEREEHIDNQVVPCDTTCVQEKLQDTGPGVQDIGYRRSKCRACDRRMKNKISADAMEALDTLSTPRSFVQLKVEAKTEHLVLISAFTYTHIAISFNITDITAEDVANLLPTSNPSFTFYRHTVSSLLYFIFHSPDSSPVRERMQHTMAIPGLVNMHAEDAGVHVEKKIEIHDPSELVFKEADERVGRFRSVYLRNKYGGTESVYDSLEKDAQFLNDVR</sequence>
<accession>E5A1E0</accession>
<dbReference type="GO" id="GO:0030042">
    <property type="term" value="P:actin filament depolymerization"/>
    <property type="evidence" value="ECO:0007669"/>
    <property type="project" value="TreeGrafter"/>
</dbReference>
<dbReference type="SUPFAM" id="SSF55753">
    <property type="entry name" value="Actin depolymerizing proteins"/>
    <property type="match status" value="1"/>
</dbReference>
<evidence type="ECO:0000256" key="6">
    <source>
        <dbReference type="ARBA" id="ARBA00023212"/>
    </source>
</evidence>
<evidence type="ECO:0000313" key="10">
    <source>
        <dbReference type="Proteomes" id="UP000002668"/>
    </source>
</evidence>
<dbReference type="GO" id="GO:0005737">
    <property type="term" value="C:cytoplasm"/>
    <property type="evidence" value="ECO:0007669"/>
    <property type="project" value="TreeGrafter"/>
</dbReference>
<dbReference type="PANTHER" id="PTHR13759:SF1">
    <property type="entry name" value="TWINFILIN"/>
    <property type="match status" value="1"/>
</dbReference>
<evidence type="ECO:0000256" key="7">
    <source>
        <dbReference type="ARBA" id="ARBA00038532"/>
    </source>
</evidence>
<dbReference type="PANTHER" id="PTHR13759">
    <property type="entry name" value="TWINFILIN"/>
    <property type="match status" value="1"/>
</dbReference>
<dbReference type="Gene3D" id="3.40.20.10">
    <property type="entry name" value="Severin"/>
    <property type="match status" value="1"/>
</dbReference>
<dbReference type="GO" id="GO:0003785">
    <property type="term" value="F:actin monomer binding"/>
    <property type="evidence" value="ECO:0007669"/>
    <property type="project" value="TreeGrafter"/>
</dbReference>
<dbReference type="GeneID" id="13283735"/>
<protein>
    <submittedName>
        <fullName evidence="9">Similar to actin monomer binding protein</fullName>
    </submittedName>
</protein>
<dbReference type="InterPro" id="IPR028458">
    <property type="entry name" value="Twinfilin"/>
</dbReference>
<dbReference type="InParanoid" id="E5A1E0"/>
<dbReference type="OMA" id="HVDQKIE"/>
<keyword evidence="10" id="KW-1185">Reference proteome</keyword>
<gene>
    <name evidence="9" type="ORF">LEMA_P105350.1</name>
</gene>
<comment type="similarity">
    <text evidence="2">Belongs to the actin-binding proteins ADF family. Twinfilin subfamily.</text>
</comment>
<keyword evidence="5" id="KW-0009">Actin-binding</keyword>